<evidence type="ECO:0000313" key="3">
    <source>
        <dbReference type="EMBL" id="CAK9437316.1"/>
    </source>
</evidence>
<proteinExistence type="inferred from homology"/>
<reference evidence="3 4" key="1">
    <citation type="submission" date="2024-03" db="EMBL/GenBank/DDBJ databases">
        <authorList>
            <person name="Brejova B."/>
        </authorList>
    </citation>
    <scope>NUCLEOTIDE SEQUENCE [LARGE SCALE GENOMIC DNA]</scope>
    <source>
        <strain evidence="3 4">CBS 14171</strain>
    </source>
</reference>
<evidence type="ECO:0000313" key="4">
    <source>
        <dbReference type="Proteomes" id="UP001497383"/>
    </source>
</evidence>
<evidence type="ECO:0000259" key="2">
    <source>
        <dbReference type="Pfam" id="PF09811"/>
    </source>
</evidence>
<dbReference type="PANTHER" id="PTHR28532">
    <property type="entry name" value="GEO13458P1"/>
    <property type="match status" value="1"/>
</dbReference>
<dbReference type="GeneID" id="92206890"/>
<dbReference type="Pfam" id="PF09811">
    <property type="entry name" value="Yae1_N"/>
    <property type="match status" value="1"/>
</dbReference>
<feature type="domain" description="Essential protein Yae1 N-terminal" evidence="2">
    <location>
        <begin position="26"/>
        <end position="64"/>
    </location>
</feature>
<dbReference type="InterPro" id="IPR052436">
    <property type="entry name" value="LTO1_adapter"/>
</dbReference>
<sequence>MSAENDNVEIDIDEVLNLEEESYKLGFDEGTAENAKQQLMEGKQYGYQTGFQRFLIVGYMQGLVIDWEEQAHAYSNWAQIEPRVKSLRSLVFDIPTSNGDDEVVEFETKLHKARNKLSVVVGLTKEQWKVPVLDELAKEIGGELQVSENLDEMW</sequence>
<dbReference type="EMBL" id="OZ022406">
    <property type="protein sequence ID" value="CAK9437316.1"/>
    <property type="molecule type" value="Genomic_DNA"/>
</dbReference>
<comment type="similarity">
    <text evidence="1">Belongs to the LTO1 family.</text>
</comment>
<dbReference type="PANTHER" id="PTHR28532:SF1">
    <property type="entry name" value="ORAL CANCER OVEREXPRESSED 1"/>
    <property type="match status" value="1"/>
</dbReference>
<accession>A0ABP0ZMH8</accession>
<protein>
    <recommendedName>
        <fullName evidence="2">Essential protein Yae1 N-terminal domain-containing protein</fullName>
    </recommendedName>
</protein>
<gene>
    <name evidence="3" type="ORF">LODBEIA_P16940</name>
</gene>
<name>A0ABP0ZMH8_9ASCO</name>
<dbReference type="RefSeq" id="XP_066828632.1">
    <property type="nucleotide sequence ID" value="XM_066971610.1"/>
</dbReference>
<dbReference type="InterPro" id="IPR019191">
    <property type="entry name" value="Essential_protein_Yae1_N"/>
</dbReference>
<evidence type="ECO:0000256" key="1">
    <source>
        <dbReference type="ARBA" id="ARBA00038090"/>
    </source>
</evidence>
<keyword evidence="4" id="KW-1185">Reference proteome</keyword>
<organism evidence="3 4">
    <name type="scientific">Lodderomyces beijingensis</name>
    <dbReference type="NCBI Taxonomy" id="1775926"/>
    <lineage>
        <taxon>Eukaryota</taxon>
        <taxon>Fungi</taxon>
        <taxon>Dikarya</taxon>
        <taxon>Ascomycota</taxon>
        <taxon>Saccharomycotina</taxon>
        <taxon>Pichiomycetes</taxon>
        <taxon>Debaryomycetaceae</taxon>
        <taxon>Candida/Lodderomyces clade</taxon>
        <taxon>Lodderomyces</taxon>
    </lineage>
</organism>
<dbReference type="Proteomes" id="UP001497383">
    <property type="component" value="Chromosome 2"/>
</dbReference>